<reference evidence="1 2" key="1">
    <citation type="submission" date="2024-03" db="EMBL/GenBank/DDBJ databases">
        <authorList>
            <person name="Gkanogiannis A."/>
            <person name="Becerra Lopez-Lavalle L."/>
        </authorList>
    </citation>
    <scope>NUCLEOTIDE SEQUENCE [LARGE SCALE GENOMIC DNA]</scope>
</reference>
<organism evidence="1 2">
    <name type="scientific">Citrullus colocynthis</name>
    <name type="common">colocynth</name>
    <dbReference type="NCBI Taxonomy" id="252529"/>
    <lineage>
        <taxon>Eukaryota</taxon>
        <taxon>Viridiplantae</taxon>
        <taxon>Streptophyta</taxon>
        <taxon>Embryophyta</taxon>
        <taxon>Tracheophyta</taxon>
        <taxon>Spermatophyta</taxon>
        <taxon>Magnoliopsida</taxon>
        <taxon>eudicotyledons</taxon>
        <taxon>Gunneridae</taxon>
        <taxon>Pentapetalae</taxon>
        <taxon>rosids</taxon>
        <taxon>fabids</taxon>
        <taxon>Cucurbitales</taxon>
        <taxon>Cucurbitaceae</taxon>
        <taxon>Benincaseae</taxon>
        <taxon>Citrullus</taxon>
    </lineage>
</organism>
<sequence>MKMKFLQLHPGFCNLFNKASMSAVFFVQRIKLKPTVLVGQNFQERENQNASGEQALTRISQYLVIVRTQHQSLVEHVQALNLYLSH</sequence>
<evidence type="ECO:0000313" key="2">
    <source>
        <dbReference type="Proteomes" id="UP001642487"/>
    </source>
</evidence>
<keyword evidence="2" id="KW-1185">Reference proteome</keyword>
<accession>A0ABP0Y7U0</accession>
<gene>
    <name evidence="1" type="ORF">CITCOLO1_LOCUS8362</name>
</gene>
<evidence type="ECO:0000313" key="1">
    <source>
        <dbReference type="EMBL" id="CAK9316501.1"/>
    </source>
</evidence>
<protein>
    <submittedName>
        <fullName evidence="1">Uncharacterized protein</fullName>
    </submittedName>
</protein>
<dbReference type="EMBL" id="OZ021737">
    <property type="protein sequence ID" value="CAK9316501.1"/>
    <property type="molecule type" value="Genomic_DNA"/>
</dbReference>
<proteinExistence type="predicted"/>
<dbReference type="Proteomes" id="UP001642487">
    <property type="component" value="Chromosome 3"/>
</dbReference>
<name>A0ABP0Y7U0_9ROSI</name>